<keyword evidence="5" id="KW-0963">Cytoplasm</keyword>
<dbReference type="PRINTS" id="PR00411">
    <property type="entry name" value="PNDRDTASEI"/>
</dbReference>
<feature type="binding site" evidence="14">
    <location>
        <position position="265"/>
    </location>
    <ligand>
        <name>NAD(+)</name>
        <dbReference type="ChEBI" id="CHEBI:57540"/>
    </ligand>
</feature>
<dbReference type="GO" id="GO:0006103">
    <property type="term" value="P:2-oxoglutarate metabolic process"/>
    <property type="evidence" value="ECO:0007669"/>
    <property type="project" value="TreeGrafter"/>
</dbReference>
<dbReference type="FunFam" id="3.30.390.30:FF:000001">
    <property type="entry name" value="Dihydrolipoyl dehydrogenase"/>
    <property type="match status" value="1"/>
</dbReference>
<evidence type="ECO:0000256" key="7">
    <source>
        <dbReference type="ARBA" id="ARBA00022827"/>
    </source>
</evidence>
<evidence type="ECO:0000256" key="1">
    <source>
        <dbReference type="ARBA" id="ARBA00004496"/>
    </source>
</evidence>
<evidence type="ECO:0000256" key="11">
    <source>
        <dbReference type="ARBA" id="ARBA00023284"/>
    </source>
</evidence>
<evidence type="ECO:0000259" key="18">
    <source>
        <dbReference type="Pfam" id="PF07992"/>
    </source>
</evidence>
<comment type="cofactor">
    <cofactor evidence="14 16">
        <name>FAD</name>
        <dbReference type="ChEBI" id="CHEBI:57692"/>
    </cofactor>
    <text evidence="14 16">Binds 1 FAD per subunit.</text>
</comment>
<dbReference type="InterPro" id="IPR036188">
    <property type="entry name" value="FAD/NAD-bd_sf"/>
</dbReference>
<dbReference type="SUPFAM" id="SSF55424">
    <property type="entry name" value="FAD/NAD-linked reductases, dimerisation (C-terminal) domain"/>
    <property type="match status" value="1"/>
</dbReference>
<dbReference type="InterPro" id="IPR012999">
    <property type="entry name" value="Pyr_OxRdtase_I_AS"/>
</dbReference>
<feature type="active site" description="Proton acceptor" evidence="13">
    <location>
        <position position="438"/>
    </location>
</feature>
<comment type="caution">
    <text evidence="19">The sequence shown here is derived from an EMBL/GenBank/DDBJ whole genome shotgun (WGS) entry which is preliminary data.</text>
</comment>
<dbReference type="Gene3D" id="3.30.390.30">
    <property type="match status" value="1"/>
</dbReference>
<evidence type="ECO:0000256" key="14">
    <source>
        <dbReference type="PIRSR" id="PIRSR000350-3"/>
    </source>
</evidence>
<dbReference type="EC" id="1.8.1.4" evidence="3 16"/>
<evidence type="ECO:0000256" key="13">
    <source>
        <dbReference type="PIRSR" id="PIRSR000350-2"/>
    </source>
</evidence>
<dbReference type="Gene3D" id="3.50.50.60">
    <property type="entry name" value="FAD/NAD(P)-binding domain"/>
    <property type="match status" value="2"/>
</dbReference>
<evidence type="ECO:0000256" key="6">
    <source>
        <dbReference type="ARBA" id="ARBA00022630"/>
    </source>
</evidence>
<proteinExistence type="inferred from homology"/>
<keyword evidence="11 16" id="KW-0676">Redox-active center</keyword>
<keyword evidence="6 16" id="KW-0285">Flavoprotein</keyword>
<accession>A0A4Q0YFK8</accession>
<comment type="catalytic activity">
    <reaction evidence="12 16">
        <text>N(6)-[(R)-dihydrolipoyl]-L-lysyl-[protein] + NAD(+) = N(6)-[(R)-lipoyl]-L-lysyl-[protein] + NADH + H(+)</text>
        <dbReference type="Rhea" id="RHEA:15045"/>
        <dbReference type="Rhea" id="RHEA-COMP:10474"/>
        <dbReference type="Rhea" id="RHEA-COMP:10475"/>
        <dbReference type="ChEBI" id="CHEBI:15378"/>
        <dbReference type="ChEBI" id="CHEBI:57540"/>
        <dbReference type="ChEBI" id="CHEBI:57945"/>
        <dbReference type="ChEBI" id="CHEBI:83099"/>
        <dbReference type="ChEBI" id="CHEBI:83100"/>
        <dbReference type="EC" id="1.8.1.4"/>
    </reaction>
</comment>
<evidence type="ECO:0000256" key="15">
    <source>
        <dbReference type="PIRSR" id="PIRSR000350-4"/>
    </source>
</evidence>
<dbReference type="GO" id="GO:0050660">
    <property type="term" value="F:flavin adenine dinucleotide binding"/>
    <property type="evidence" value="ECO:0007669"/>
    <property type="project" value="InterPro"/>
</dbReference>
<dbReference type="InterPro" id="IPR001100">
    <property type="entry name" value="Pyr_nuc-diS_OxRdtase"/>
</dbReference>
<feature type="binding site" evidence="14">
    <location>
        <position position="51"/>
    </location>
    <ligand>
        <name>FAD</name>
        <dbReference type="ChEBI" id="CHEBI:57692"/>
    </ligand>
</feature>
<dbReference type="PANTHER" id="PTHR22912:SF217">
    <property type="entry name" value="DIHYDROLIPOYL DEHYDROGENASE"/>
    <property type="match status" value="1"/>
</dbReference>
<evidence type="ECO:0000256" key="5">
    <source>
        <dbReference type="ARBA" id="ARBA00022490"/>
    </source>
</evidence>
<evidence type="ECO:0000256" key="16">
    <source>
        <dbReference type="RuleBase" id="RU003692"/>
    </source>
</evidence>
<gene>
    <name evidence="19" type="primary">lpdA</name>
    <name evidence="19" type="ORF">CRV08_06325</name>
</gene>
<dbReference type="InterPro" id="IPR004099">
    <property type="entry name" value="Pyr_nucl-diS_OxRdtase_dimer"/>
</dbReference>
<keyword evidence="14" id="KW-0547">Nucleotide-binding</keyword>
<keyword evidence="9 14" id="KW-0520">NAD</keyword>
<dbReference type="InterPro" id="IPR006258">
    <property type="entry name" value="Lipoamide_DH"/>
</dbReference>
<evidence type="ECO:0000313" key="19">
    <source>
        <dbReference type="EMBL" id="RXJ68444.1"/>
    </source>
</evidence>
<evidence type="ECO:0000256" key="2">
    <source>
        <dbReference type="ARBA" id="ARBA00007532"/>
    </source>
</evidence>
<evidence type="ECO:0000313" key="20">
    <source>
        <dbReference type="Proteomes" id="UP000290172"/>
    </source>
</evidence>
<dbReference type="EMBL" id="PDKJ01000005">
    <property type="protein sequence ID" value="RXJ68444.1"/>
    <property type="molecule type" value="Genomic_DNA"/>
</dbReference>
<feature type="binding site" evidence="14">
    <location>
        <begin position="138"/>
        <end position="140"/>
    </location>
    <ligand>
        <name>FAD</name>
        <dbReference type="ChEBI" id="CHEBI:57692"/>
    </ligand>
</feature>
<feature type="disulfide bond" description="Redox-active" evidence="15">
    <location>
        <begin position="42"/>
        <end position="47"/>
    </location>
</feature>
<comment type="similarity">
    <text evidence="2 16">Belongs to the class-I pyridine nucleotide-disulfide oxidoreductase family.</text>
</comment>
<evidence type="ECO:0000256" key="3">
    <source>
        <dbReference type="ARBA" id="ARBA00012608"/>
    </source>
</evidence>
<dbReference type="PRINTS" id="PR00368">
    <property type="entry name" value="FADPNR"/>
</dbReference>
<comment type="subcellular location">
    <subcellularLocation>
        <location evidence="1">Cytoplasm</location>
    </subcellularLocation>
</comment>
<dbReference type="GO" id="GO:0004148">
    <property type="term" value="F:dihydrolipoyl dehydrogenase (NADH) activity"/>
    <property type="evidence" value="ECO:0007669"/>
    <property type="project" value="UniProtKB-EC"/>
</dbReference>
<keyword evidence="7 14" id="KW-0274">FAD</keyword>
<sequence>MMYDVVVIGAGPAGYEIATLLGEGGKSVCLIEKDEEHLGGTCLNWGCVPAKNFLESANYLKRASYFKECGVDFEFNGFDLQKLQNNTCRLICDTKSGIFKKLQKAKVEIKYGLASFIDEKRVLVGDEEISGEEFIIATGSTHREHPLMKTDGDKIISSKEVFSLKTMPKSILIVGGGAIGCEFATFFNYFGAKTHIAEFTPKLLPIEDDDIGKTIKREFERTGVRVDVKANIVDYKIKDDKVEVKIDLGKKEEIFEFDKVLISIGRVPNTKGLNLEKANINVNKDFIEVDTNLQSLSNKKVYAIGDVIQSPALAHVAYYEAKRVAHKLLNLEALPLTAIFPSVTFCSPQVASIGQSENSLKEQDIKYKIKKVFFKSSAKAKIKGDDSGFIKIIYDESTQAILGVSIVGNEATELIHQFLMAINAKLTLDDLSKMIFAHPTLSESVLEALS</sequence>
<evidence type="ECO:0000256" key="9">
    <source>
        <dbReference type="ARBA" id="ARBA00023027"/>
    </source>
</evidence>
<dbReference type="SUPFAM" id="SSF51905">
    <property type="entry name" value="FAD/NAD(P)-binding domain"/>
    <property type="match status" value="1"/>
</dbReference>
<evidence type="ECO:0000256" key="4">
    <source>
        <dbReference type="ARBA" id="ARBA00016961"/>
    </source>
</evidence>
<dbReference type="GO" id="GO:0005737">
    <property type="term" value="C:cytoplasm"/>
    <property type="evidence" value="ECO:0007669"/>
    <property type="project" value="UniProtKB-SubCell"/>
</dbReference>
<dbReference type="Proteomes" id="UP000290172">
    <property type="component" value="Unassembled WGS sequence"/>
</dbReference>
<dbReference type="Pfam" id="PF02852">
    <property type="entry name" value="Pyr_redox_dim"/>
    <property type="match status" value="1"/>
</dbReference>
<evidence type="ECO:0000256" key="8">
    <source>
        <dbReference type="ARBA" id="ARBA00023002"/>
    </source>
</evidence>
<dbReference type="AlphaFoldDB" id="A0A4Q0YFK8"/>
<evidence type="ECO:0000259" key="17">
    <source>
        <dbReference type="Pfam" id="PF02852"/>
    </source>
</evidence>
<dbReference type="InterPro" id="IPR023753">
    <property type="entry name" value="FAD/NAD-binding_dom"/>
</dbReference>
<dbReference type="InterPro" id="IPR016156">
    <property type="entry name" value="FAD/NAD-linked_Rdtase_dimer_sf"/>
</dbReference>
<protein>
    <recommendedName>
        <fullName evidence="4 16">Dihydrolipoyl dehydrogenase</fullName>
        <ecNumber evidence="3 16">1.8.1.4</ecNumber>
    </recommendedName>
</protein>
<reference evidence="19 20" key="1">
    <citation type="submission" date="2017-10" db="EMBL/GenBank/DDBJ databases">
        <title>Genomics of the genus Arcobacter.</title>
        <authorList>
            <person name="Perez-Cataluna A."/>
            <person name="Figueras M.J."/>
        </authorList>
    </citation>
    <scope>NUCLEOTIDE SEQUENCE [LARGE SCALE GENOMIC DNA]</scope>
    <source>
        <strain evidence="19 20">CECT 8993</strain>
    </source>
</reference>
<feature type="domain" description="FAD/NAD(P)-binding" evidence="18">
    <location>
        <begin position="3"/>
        <end position="321"/>
    </location>
</feature>
<dbReference type="NCBIfam" id="TIGR01350">
    <property type="entry name" value="lipoamide_DH"/>
    <property type="match status" value="1"/>
</dbReference>
<evidence type="ECO:0000256" key="10">
    <source>
        <dbReference type="ARBA" id="ARBA00023157"/>
    </source>
</evidence>
<feature type="domain" description="Pyridine nucleotide-disulphide oxidoreductase dimerisation" evidence="17">
    <location>
        <begin position="341"/>
        <end position="448"/>
    </location>
</feature>
<dbReference type="InterPro" id="IPR050151">
    <property type="entry name" value="Class-I_Pyr_Nuc-Dis_Oxidored"/>
</dbReference>
<evidence type="ECO:0000256" key="12">
    <source>
        <dbReference type="ARBA" id="ARBA00049187"/>
    </source>
</evidence>
<dbReference type="PROSITE" id="PS00076">
    <property type="entry name" value="PYRIDINE_REDOX_1"/>
    <property type="match status" value="1"/>
</dbReference>
<comment type="miscellaneous">
    <text evidence="16">The active site is a redox-active disulfide bond.</text>
</comment>
<dbReference type="Pfam" id="PF07992">
    <property type="entry name" value="Pyr_redox_2"/>
    <property type="match status" value="1"/>
</dbReference>
<organism evidence="19 20">
    <name type="scientific">Halarcobacter ebronensis</name>
    <dbReference type="NCBI Taxonomy" id="1462615"/>
    <lineage>
        <taxon>Bacteria</taxon>
        <taxon>Pseudomonadati</taxon>
        <taxon>Campylobacterota</taxon>
        <taxon>Epsilonproteobacteria</taxon>
        <taxon>Campylobacterales</taxon>
        <taxon>Arcobacteraceae</taxon>
        <taxon>Halarcobacter</taxon>
    </lineage>
</organism>
<feature type="binding site" evidence="14">
    <location>
        <position position="198"/>
    </location>
    <ligand>
        <name>NAD(+)</name>
        <dbReference type="ChEBI" id="CHEBI:57540"/>
    </ligand>
</feature>
<feature type="binding site" evidence="14">
    <location>
        <begin position="175"/>
        <end position="182"/>
    </location>
    <ligand>
        <name>NAD(+)</name>
        <dbReference type="ChEBI" id="CHEBI:57540"/>
    </ligand>
</feature>
<name>A0A4Q0YFK8_9BACT</name>
<keyword evidence="8 16" id="KW-0560">Oxidoreductase</keyword>
<keyword evidence="10" id="KW-1015">Disulfide bond</keyword>
<dbReference type="PANTHER" id="PTHR22912">
    <property type="entry name" value="DISULFIDE OXIDOREDUCTASE"/>
    <property type="match status" value="1"/>
</dbReference>
<feature type="binding site" evidence="14">
    <location>
        <position position="306"/>
    </location>
    <ligand>
        <name>FAD</name>
        <dbReference type="ChEBI" id="CHEBI:57692"/>
    </ligand>
</feature>
<dbReference type="PIRSF" id="PIRSF000350">
    <property type="entry name" value="Mercury_reductase_MerA"/>
    <property type="match status" value="1"/>
</dbReference>